<evidence type="ECO:0000256" key="1">
    <source>
        <dbReference type="ARBA" id="ARBA00004141"/>
    </source>
</evidence>
<dbReference type="AlphaFoldDB" id="A0A0F0LQC4"/>
<dbReference type="PATRIC" id="fig|582680.6.peg.988"/>
<evidence type="ECO:0000256" key="3">
    <source>
        <dbReference type="ARBA" id="ARBA00022989"/>
    </source>
</evidence>
<evidence type="ECO:0000313" key="8">
    <source>
        <dbReference type="Proteomes" id="UP000033740"/>
    </source>
</evidence>
<evidence type="ECO:0000256" key="5">
    <source>
        <dbReference type="SAM" id="Phobius"/>
    </source>
</evidence>
<keyword evidence="2 5" id="KW-0812">Transmembrane</keyword>
<accession>A0A0F0LQC4</accession>
<organism evidence="7 8">
    <name type="scientific">Microbacterium azadirachtae</name>
    <dbReference type="NCBI Taxonomy" id="582680"/>
    <lineage>
        <taxon>Bacteria</taxon>
        <taxon>Bacillati</taxon>
        <taxon>Actinomycetota</taxon>
        <taxon>Actinomycetes</taxon>
        <taxon>Micrococcales</taxon>
        <taxon>Microbacteriaceae</taxon>
        <taxon>Microbacterium</taxon>
    </lineage>
</organism>
<evidence type="ECO:0000259" key="6">
    <source>
        <dbReference type="Pfam" id="PF04932"/>
    </source>
</evidence>
<sequence>MSSFTAYAVILFVYGFLHLRRRPPVGLRRVIVIFCLPVLVISLVTLMTNFGAPYIFGNSVVVSGGILIVLGMVSLPATKETIRAVLAGWLLASLSTTALAAIELSTGLHFGSTYLDANPGATKTGVVTVFFNPNNYAAFLTITIPLLLAGAALTTRTWVRRIYYLAALVSAPIMILTSSRFGLAALILGVSIWIVLRIRSHIGQAIVLAFAVLGAIFTLVFLQGRSAGEISGAGAGGGYIIGVLGFQIPVDSSFLARWNLSLNGLDMLAQTPLGSGPGGYELTAIAQGTSRQTFNMINPHNGAMEFFTEYGVILGALAFIVTIALFIGAIRANGTSSRSRAERSLATATISVIVMLPLVFVMHSTFINIPHEWIGFATFVVIGIHLSGARPTVKEGEATP</sequence>
<evidence type="ECO:0000313" key="7">
    <source>
        <dbReference type="EMBL" id="KJL34475.1"/>
    </source>
</evidence>
<reference evidence="7 8" key="1">
    <citation type="submission" date="2015-02" db="EMBL/GenBank/DDBJ databases">
        <title>Draft genome sequences of ten Microbacterium spp. with emphasis on heavy metal contaminated environments.</title>
        <authorList>
            <person name="Corretto E."/>
        </authorList>
    </citation>
    <scope>NUCLEOTIDE SEQUENCE [LARGE SCALE GENOMIC DNA]</scope>
    <source>
        <strain evidence="7 8">ARN176</strain>
    </source>
</reference>
<dbReference type="STRING" id="582680.RS86_00961"/>
<gene>
    <name evidence="7" type="ORF">RS86_00961</name>
</gene>
<dbReference type="InterPro" id="IPR051533">
    <property type="entry name" value="WaaL-like"/>
</dbReference>
<feature type="transmembrane region" description="Helical" evidence="5">
    <location>
        <begin position="30"/>
        <end position="48"/>
    </location>
</feature>
<feature type="transmembrane region" description="Helical" evidence="5">
    <location>
        <begin position="54"/>
        <end position="75"/>
    </location>
</feature>
<dbReference type="PANTHER" id="PTHR37422:SF13">
    <property type="entry name" value="LIPOPOLYSACCHARIDE BIOSYNTHESIS PROTEIN PA4999-RELATED"/>
    <property type="match status" value="1"/>
</dbReference>
<proteinExistence type="predicted"/>
<dbReference type="InterPro" id="IPR007016">
    <property type="entry name" value="O-antigen_ligase-rel_domated"/>
</dbReference>
<feature type="transmembrane region" description="Helical" evidence="5">
    <location>
        <begin position="373"/>
        <end position="393"/>
    </location>
</feature>
<dbReference type="Pfam" id="PF04932">
    <property type="entry name" value="Wzy_C"/>
    <property type="match status" value="1"/>
</dbReference>
<feature type="transmembrane region" description="Helical" evidence="5">
    <location>
        <begin position="229"/>
        <end position="250"/>
    </location>
</feature>
<feature type="transmembrane region" description="Helical" evidence="5">
    <location>
        <begin position="136"/>
        <end position="155"/>
    </location>
</feature>
<dbReference type="GO" id="GO:0016020">
    <property type="term" value="C:membrane"/>
    <property type="evidence" value="ECO:0007669"/>
    <property type="project" value="UniProtKB-SubCell"/>
</dbReference>
<name>A0A0F0LQC4_9MICO</name>
<keyword evidence="3 5" id="KW-1133">Transmembrane helix</keyword>
<dbReference type="PANTHER" id="PTHR37422">
    <property type="entry name" value="TEICHURONIC ACID BIOSYNTHESIS PROTEIN TUAE"/>
    <property type="match status" value="1"/>
</dbReference>
<comment type="subcellular location">
    <subcellularLocation>
        <location evidence="1">Membrane</location>
        <topology evidence="1">Multi-pass membrane protein</topology>
    </subcellularLocation>
</comment>
<feature type="transmembrane region" description="Helical" evidence="5">
    <location>
        <begin position="162"/>
        <end position="195"/>
    </location>
</feature>
<feature type="transmembrane region" description="Helical" evidence="5">
    <location>
        <begin position="344"/>
        <end position="367"/>
    </location>
</feature>
<feature type="transmembrane region" description="Helical" evidence="5">
    <location>
        <begin position="201"/>
        <end position="222"/>
    </location>
</feature>
<keyword evidence="8" id="KW-1185">Reference proteome</keyword>
<dbReference type="EMBL" id="JYIX01000028">
    <property type="protein sequence ID" value="KJL34475.1"/>
    <property type="molecule type" value="Genomic_DNA"/>
</dbReference>
<feature type="domain" description="O-antigen ligase-related" evidence="6">
    <location>
        <begin position="166"/>
        <end position="318"/>
    </location>
</feature>
<evidence type="ECO:0000256" key="2">
    <source>
        <dbReference type="ARBA" id="ARBA00022692"/>
    </source>
</evidence>
<keyword evidence="4 5" id="KW-0472">Membrane</keyword>
<comment type="caution">
    <text evidence="7">The sequence shown here is derived from an EMBL/GenBank/DDBJ whole genome shotgun (WGS) entry which is preliminary data.</text>
</comment>
<evidence type="ECO:0000256" key="4">
    <source>
        <dbReference type="ARBA" id="ARBA00023136"/>
    </source>
</evidence>
<feature type="transmembrane region" description="Helical" evidence="5">
    <location>
        <begin position="310"/>
        <end position="332"/>
    </location>
</feature>
<dbReference type="Proteomes" id="UP000033740">
    <property type="component" value="Unassembled WGS sequence"/>
</dbReference>
<dbReference type="RefSeq" id="WP_045271076.1">
    <property type="nucleotide sequence ID" value="NZ_JYIX01000028.1"/>
</dbReference>
<feature type="transmembrane region" description="Helical" evidence="5">
    <location>
        <begin position="82"/>
        <end position="102"/>
    </location>
</feature>
<protein>
    <recommendedName>
        <fullName evidence="6">O-antigen ligase-related domain-containing protein</fullName>
    </recommendedName>
</protein>